<dbReference type="InterPro" id="IPR002930">
    <property type="entry name" value="GCV_H"/>
</dbReference>
<dbReference type="InterPro" id="IPR003016">
    <property type="entry name" value="2-oxoA_DH_lipoyl-BS"/>
</dbReference>
<evidence type="ECO:0000313" key="7">
    <source>
        <dbReference type="Proteomes" id="UP000005824"/>
    </source>
</evidence>
<dbReference type="RefSeq" id="WP_006979950.1">
    <property type="nucleotide sequence ID" value="NZ_ABVL01000006.1"/>
</dbReference>
<dbReference type="AlphaFoldDB" id="B4D124"/>
<keyword evidence="2 3" id="KW-0450">Lipoyl</keyword>
<evidence type="ECO:0000256" key="4">
    <source>
        <dbReference type="PIRSR" id="PIRSR617453-50"/>
    </source>
</evidence>
<dbReference type="NCBIfam" id="TIGR00527">
    <property type="entry name" value="gcvH"/>
    <property type="match status" value="1"/>
</dbReference>
<comment type="cofactor">
    <cofactor evidence="3">
        <name>(R)-lipoate</name>
        <dbReference type="ChEBI" id="CHEBI:83088"/>
    </cofactor>
    <text evidence="3">Binds 1 lipoyl cofactor covalently.</text>
</comment>
<comment type="similarity">
    <text evidence="1 3">Belongs to the GcvH family.</text>
</comment>
<dbReference type="EMBL" id="ABVL01000006">
    <property type="protein sequence ID" value="EDY20036.1"/>
    <property type="molecule type" value="Genomic_DNA"/>
</dbReference>
<dbReference type="GO" id="GO:0009249">
    <property type="term" value="P:protein lipoylation"/>
    <property type="evidence" value="ECO:0007669"/>
    <property type="project" value="TreeGrafter"/>
</dbReference>
<protein>
    <recommendedName>
        <fullName evidence="3">Glycine cleavage system H protein</fullName>
    </recommendedName>
</protein>
<dbReference type="InParanoid" id="B4D124"/>
<keyword evidence="7" id="KW-1185">Reference proteome</keyword>
<comment type="function">
    <text evidence="3">The glycine cleavage system catalyzes the degradation of glycine. The H protein shuttles the methylamine group of glycine from the P protein to the T protein.</text>
</comment>
<sequence>MNVPENLQYAATHEWIRLDGAEGTVGITDHAQAELTDVVYVELPKVGAQVTAGQQIAVVESVKAASDIYSPISGTVLAANDALSKNPALINTDPYGEGWIFKIKVEAGEEIEELKSPAQYREQIGGASGAGEGV</sequence>
<dbReference type="GO" id="GO:0005960">
    <property type="term" value="C:glycine cleavage complex"/>
    <property type="evidence" value="ECO:0007669"/>
    <property type="project" value="InterPro"/>
</dbReference>
<evidence type="ECO:0000256" key="2">
    <source>
        <dbReference type="ARBA" id="ARBA00022823"/>
    </source>
</evidence>
<dbReference type="Proteomes" id="UP000005824">
    <property type="component" value="Unassembled WGS sequence"/>
</dbReference>
<evidence type="ECO:0000256" key="1">
    <source>
        <dbReference type="ARBA" id="ARBA00009249"/>
    </source>
</evidence>
<feature type="modified residue" description="N6-lipoyllysine" evidence="3 4">
    <location>
        <position position="63"/>
    </location>
</feature>
<dbReference type="GO" id="GO:0019464">
    <property type="term" value="P:glycine decarboxylation via glycine cleavage system"/>
    <property type="evidence" value="ECO:0007669"/>
    <property type="project" value="UniProtKB-UniRule"/>
</dbReference>
<evidence type="ECO:0000256" key="3">
    <source>
        <dbReference type="HAMAP-Rule" id="MF_00272"/>
    </source>
</evidence>
<name>B4D124_9BACT</name>
<dbReference type="Gene3D" id="2.40.50.100">
    <property type="match status" value="1"/>
</dbReference>
<dbReference type="InterPro" id="IPR011053">
    <property type="entry name" value="Single_hybrid_motif"/>
</dbReference>
<dbReference type="InterPro" id="IPR033753">
    <property type="entry name" value="GCV_H/Fam206"/>
</dbReference>
<dbReference type="NCBIfam" id="NF002270">
    <property type="entry name" value="PRK01202.1"/>
    <property type="match status" value="1"/>
</dbReference>
<dbReference type="GO" id="GO:0005829">
    <property type="term" value="C:cytosol"/>
    <property type="evidence" value="ECO:0007669"/>
    <property type="project" value="TreeGrafter"/>
</dbReference>
<dbReference type="PROSITE" id="PS50968">
    <property type="entry name" value="BIOTINYL_LIPOYL"/>
    <property type="match status" value="1"/>
</dbReference>
<dbReference type="SUPFAM" id="SSF51230">
    <property type="entry name" value="Single hybrid motif"/>
    <property type="match status" value="1"/>
</dbReference>
<dbReference type="FunCoup" id="B4D124">
    <property type="interactions" value="537"/>
</dbReference>
<comment type="subunit">
    <text evidence="3">The glycine cleavage system is composed of four proteins: P, T, L and H.</text>
</comment>
<dbReference type="CDD" id="cd06848">
    <property type="entry name" value="GCS_H"/>
    <property type="match status" value="1"/>
</dbReference>
<comment type="caution">
    <text evidence="6">The sequence shown here is derived from an EMBL/GenBank/DDBJ whole genome shotgun (WGS) entry which is preliminary data.</text>
</comment>
<dbReference type="HAMAP" id="MF_00272">
    <property type="entry name" value="GcvH"/>
    <property type="match status" value="1"/>
</dbReference>
<evidence type="ECO:0000259" key="5">
    <source>
        <dbReference type="PROSITE" id="PS50968"/>
    </source>
</evidence>
<accession>B4D124</accession>
<reference evidence="6 7" key="1">
    <citation type="journal article" date="2011" name="J. Bacteriol.">
        <title>Genome sequence of Chthoniobacter flavus Ellin428, an aerobic heterotrophic soil bacterium.</title>
        <authorList>
            <person name="Kant R."/>
            <person name="van Passel M.W."/>
            <person name="Palva A."/>
            <person name="Lucas S."/>
            <person name="Lapidus A."/>
            <person name="Glavina Del Rio T."/>
            <person name="Dalin E."/>
            <person name="Tice H."/>
            <person name="Bruce D."/>
            <person name="Goodwin L."/>
            <person name="Pitluck S."/>
            <person name="Larimer F.W."/>
            <person name="Land M.L."/>
            <person name="Hauser L."/>
            <person name="Sangwan P."/>
            <person name="de Vos W.M."/>
            <person name="Janssen P.H."/>
            <person name="Smidt H."/>
        </authorList>
    </citation>
    <scope>NUCLEOTIDE SEQUENCE [LARGE SCALE GENOMIC DNA]</scope>
    <source>
        <strain evidence="6 7">Ellin428</strain>
    </source>
</reference>
<dbReference type="STRING" id="497964.CfE428DRAFT_2625"/>
<dbReference type="eggNOG" id="COG0509">
    <property type="taxonomic scope" value="Bacteria"/>
</dbReference>
<gene>
    <name evidence="3" type="primary">gcvH</name>
    <name evidence="6" type="ORF">CfE428DRAFT_2625</name>
</gene>
<dbReference type="InterPro" id="IPR000089">
    <property type="entry name" value="Biotin_lipoyl"/>
</dbReference>
<evidence type="ECO:0000313" key="6">
    <source>
        <dbReference type="EMBL" id="EDY20036.1"/>
    </source>
</evidence>
<proteinExistence type="inferred from homology"/>
<dbReference type="PROSITE" id="PS00189">
    <property type="entry name" value="LIPOYL"/>
    <property type="match status" value="1"/>
</dbReference>
<dbReference type="PANTHER" id="PTHR11715">
    <property type="entry name" value="GLYCINE CLEAVAGE SYSTEM H PROTEIN"/>
    <property type="match status" value="1"/>
</dbReference>
<organism evidence="6 7">
    <name type="scientific">Chthoniobacter flavus Ellin428</name>
    <dbReference type="NCBI Taxonomy" id="497964"/>
    <lineage>
        <taxon>Bacteria</taxon>
        <taxon>Pseudomonadati</taxon>
        <taxon>Verrucomicrobiota</taxon>
        <taxon>Spartobacteria</taxon>
        <taxon>Chthoniobacterales</taxon>
        <taxon>Chthoniobacteraceae</taxon>
        <taxon>Chthoniobacter</taxon>
    </lineage>
</organism>
<feature type="domain" description="Lipoyl-binding" evidence="5">
    <location>
        <begin position="22"/>
        <end position="104"/>
    </location>
</feature>
<dbReference type="InterPro" id="IPR017453">
    <property type="entry name" value="GCV_H_sub"/>
</dbReference>
<dbReference type="Pfam" id="PF01597">
    <property type="entry name" value="GCV_H"/>
    <property type="match status" value="1"/>
</dbReference>
<dbReference type="PANTHER" id="PTHR11715:SF3">
    <property type="entry name" value="GLYCINE CLEAVAGE SYSTEM H PROTEIN-RELATED"/>
    <property type="match status" value="1"/>
</dbReference>